<dbReference type="PANTHER" id="PTHR36434:SF1">
    <property type="entry name" value="MEMBRANE PROTEASE YUGP-RELATED"/>
    <property type="match status" value="1"/>
</dbReference>
<dbReference type="Proteomes" id="UP000035159">
    <property type="component" value="Chromosome"/>
</dbReference>
<dbReference type="Pfam" id="PF04298">
    <property type="entry name" value="Zn_peptidase_2"/>
    <property type="match status" value="1"/>
</dbReference>
<sequence>MLFWDPTFIFLIPAIILAIWAQSLVQQRFYKYSRINSSFGFTGAELARRLLDNAGLFDVKVESIPGKLTDHYDPRTRVVRLSASTFNSHSIAALGVVAHEIGHAIQHKEGYVPLTIRNAFAPVASFGSGFSWIIFLMGLLFWSPVLMKFGIILFLLVVLFTLITLPVEFNASRKASVLLNNMGMPSKEIAAVNQVLNAAAMTYVASVAMALLQLLRMLFIAGLFGDRD</sequence>
<proteinExistence type="predicted"/>
<keyword evidence="3" id="KW-1185">Reference proteome</keyword>
<keyword evidence="1" id="KW-1133">Transmembrane helix</keyword>
<dbReference type="AlphaFoldDB" id="A0A0G2ZCL9"/>
<dbReference type="OrthoDB" id="9784298at2"/>
<protein>
    <submittedName>
        <fullName evidence="2">Peptidase</fullName>
    </submittedName>
</protein>
<accession>A0A0G2ZCL9</accession>
<dbReference type="KEGG" id="kpf:IX53_08520"/>
<dbReference type="RefSeq" id="WP_047754981.1">
    <property type="nucleotide sequence ID" value="NZ_CAJUHA010000005.1"/>
</dbReference>
<feature type="transmembrane region" description="Helical" evidence="1">
    <location>
        <begin position="6"/>
        <end position="25"/>
    </location>
</feature>
<dbReference type="InterPro" id="IPR007395">
    <property type="entry name" value="Zn_peptidase_2"/>
</dbReference>
<feature type="transmembrane region" description="Helical" evidence="1">
    <location>
        <begin position="190"/>
        <end position="215"/>
    </location>
</feature>
<organism evidence="2 3">
    <name type="scientific">Kosmotoga pacifica</name>
    <dbReference type="NCBI Taxonomy" id="1330330"/>
    <lineage>
        <taxon>Bacteria</taxon>
        <taxon>Thermotogati</taxon>
        <taxon>Thermotogota</taxon>
        <taxon>Thermotogae</taxon>
        <taxon>Kosmotogales</taxon>
        <taxon>Kosmotogaceae</taxon>
        <taxon>Kosmotoga</taxon>
    </lineage>
</organism>
<feature type="transmembrane region" description="Helical" evidence="1">
    <location>
        <begin position="149"/>
        <end position="169"/>
    </location>
</feature>
<dbReference type="EMBL" id="CP011232">
    <property type="protein sequence ID" value="AKI97846.1"/>
    <property type="molecule type" value="Genomic_DNA"/>
</dbReference>
<dbReference type="PATRIC" id="fig|1330330.3.peg.1732"/>
<feature type="transmembrane region" description="Helical" evidence="1">
    <location>
        <begin position="119"/>
        <end position="143"/>
    </location>
</feature>
<reference evidence="2 3" key="1">
    <citation type="submission" date="2015-04" db="EMBL/GenBank/DDBJ databases">
        <title>Complete Genome Sequence of Kosmotoga pacifica SLHLJ1.</title>
        <authorList>
            <person name="Jiang L.J."/>
            <person name="Shao Z.Z."/>
            <person name="Jebbar M."/>
        </authorList>
    </citation>
    <scope>NUCLEOTIDE SEQUENCE [LARGE SCALE GENOMIC DNA]</scope>
    <source>
        <strain evidence="2 3">SLHLJ1</strain>
    </source>
</reference>
<evidence type="ECO:0000313" key="2">
    <source>
        <dbReference type="EMBL" id="AKI97846.1"/>
    </source>
</evidence>
<name>A0A0G2ZCL9_9BACT</name>
<keyword evidence="1" id="KW-0812">Transmembrane</keyword>
<keyword evidence="1" id="KW-0472">Membrane</keyword>
<evidence type="ECO:0000313" key="3">
    <source>
        <dbReference type="Proteomes" id="UP000035159"/>
    </source>
</evidence>
<dbReference type="PANTHER" id="PTHR36434">
    <property type="entry name" value="MEMBRANE PROTEASE YUGP-RELATED"/>
    <property type="match status" value="1"/>
</dbReference>
<gene>
    <name evidence="2" type="ORF">IX53_08520</name>
</gene>
<dbReference type="STRING" id="1330330.IX53_08520"/>
<evidence type="ECO:0000256" key="1">
    <source>
        <dbReference type="SAM" id="Phobius"/>
    </source>
</evidence>